<sequence length="377" mass="40536">MSSTHAAAPTAPARGETKRGEVIVDQVSCDFSGTRVLHETDLTVEAGEFFTLLGPSGSGKTTLLRIIAGLIDFTSGRIAIDGADVTKLPTQQRDIGFVFQNYALFPHLTVAQNIAFGLKIRKVRGQQLIKRVDEILELTELGALKDRHPAQLSGGQQQRVALGRALAQRPRVLLLDEPLGALDRRLRQDLGSEIRRIQQESETTAIYVTHDQEEAYILSDRMGVMEAGYIRQVGAPREVYSAPNSGFVANFLGETNSFAGEVRGREQGGTVVRVGEFAVMAAAQPGLAPGAGCIVSARPEQIRLSATLSDVPAGYDPVARVTVTEARFFGQSIRVRLADANGSYLVDLDSADPIPEAGSHAVMSIRSHSAVLLPPTQ</sequence>
<dbReference type="EC" id="7.6.2.9" evidence="4"/>
<dbReference type="PROSITE" id="PS00211">
    <property type="entry name" value="ABC_TRANSPORTER_1"/>
    <property type="match status" value="1"/>
</dbReference>
<gene>
    <name evidence="6" type="ORF">EDF62_1339</name>
</gene>
<dbReference type="InterPro" id="IPR050093">
    <property type="entry name" value="ABC_SmlMolc_Importer"/>
</dbReference>
<evidence type="ECO:0000256" key="4">
    <source>
        <dbReference type="ARBA" id="ARBA00066388"/>
    </source>
</evidence>
<dbReference type="FunFam" id="3.40.50.300:FF:000425">
    <property type="entry name" value="Probable ABC transporter, ATP-binding subunit"/>
    <property type="match status" value="1"/>
</dbReference>
<dbReference type="AlphaFoldDB" id="A0A4R6S1H2"/>
<dbReference type="RefSeq" id="WP_208107870.1">
    <property type="nucleotide sequence ID" value="NZ_SNYA01000003.1"/>
</dbReference>
<evidence type="ECO:0000313" key="7">
    <source>
        <dbReference type="Proteomes" id="UP000295601"/>
    </source>
</evidence>
<keyword evidence="3 6" id="KW-0067">ATP-binding</keyword>
<dbReference type="InterPro" id="IPR008995">
    <property type="entry name" value="Mo/tungstate-bd_C_term_dom"/>
</dbReference>
<evidence type="ECO:0000256" key="3">
    <source>
        <dbReference type="ARBA" id="ARBA00022840"/>
    </source>
</evidence>
<dbReference type="Pfam" id="PF00005">
    <property type="entry name" value="ABC_tran"/>
    <property type="match status" value="1"/>
</dbReference>
<proteinExistence type="predicted"/>
<dbReference type="SUPFAM" id="SSF52540">
    <property type="entry name" value="P-loop containing nucleoside triphosphate hydrolases"/>
    <property type="match status" value="1"/>
</dbReference>
<dbReference type="Gene3D" id="3.40.50.300">
    <property type="entry name" value="P-loop containing nucleotide triphosphate hydrolases"/>
    <property type="match status" value="1"/>
</dbReference>
<evidence type="ECO:0000256" key="1">
    <source>
        <dbReference type="ARBA" id="ARBA00022448"/>
    </source>
</evidence>
<dbReference type="PANTHER" id="PTHR42781">
    <property type="entry name" value="SPERMIDINE/PUTRESCINE IMPORT ATP-BINDING PROTEIN POTA"/>
    <property type="match status" value="1"/>
</dbReference>
<keyword evidence="7" id="KW-1185">Reference proteome</keyword>
<evidence type="ECO:0000259" key="5">
    <source>
        <dbReference type="PROSITE" id="PS50893"/>
    </source>
</evidence>
<accession>A0A4R6S1H2</accession>
<dbReference type="GO" id="GO:0015418">
    <property type="term" value="F:ABC-type quaternary ammonium compound transporting activity"/>
    <property type="evidence" value="ECO:0007669"/>
    <property type="project" value="UniProtKB-EC"/>
</dbReference>
<name>A0A4R6S1H2_9MICO</name>
<dbReference type="GO" id="GO:0005524">
    <property type="term" value="F:ATP binding"/>
    <property type="evidence" value="ECO:0007669"/>
    <property type="project" value="UniProtKB-KW"/>
</dbReference>
<dbReference type="EMBL" id="SNYA01000003">
    <property type="protein sequence ID" value="TDP93360.1"/>
    <property type="molecule type" value="Genomic_DNA"/>
</dbReference>
<dbReference type="InterPro" id="IPR027417">
    <property type="entry name" value="P-loop_NTPase"/>
</dbReference>
<dbReference type="GO" id="GO:0016887">
    <property type="term" value="F:ATP hydrolysis activity"/>
    <property type="evidence" value="ECO:0007669"/>
    <property type="project" value="InterPro"/>
</dbReference>
<reference evidence="6 7" key="1">
    <citation type="submission" date="2019-03" db="EMBL/GenBank/DDBJ databases">
        <title>Genomic analyses of the natural microbiome of Caenorhabditis elegans.</title>
        <authorList>
            <person name="Samuel B."/>
        </authorList>
    </citation>
    <scope>NUCLEOTIDE SEQUENCE [LARGE SCALE GENOMIC DNA]</scope>
    <source>
        <strain evidence="6 7">JUb18</strain>
    </source>
</reference>
<dbReference type="InterPro" id="IPR013611">
    <property type="entry name" value="Transp-assoc_OB_typ2"/>
</dbReference>
<dbReference type="Gene3D" id="2.40.50.100">
    <property type="match status" value="1"/>
</dbReference>
<protein>
    <recommendedName>
        <fullName evidence="4">ABC-type quaternary amine transporter</fullName>
        <ecNumber evidence="4">7.6.2.9</ecNumber>
    </recommendedName>
</protein>
<dbReference type="InterPro" id="IPR003439">
    <property type="entry name" value="ABC_transporter-like_ATP-bd"/>
</dbReference>
<dbReference type="Proteomes" id="UP000295601">
    <property type="component" value="Unassembled WGS sequence"/>
</dbReference>
<dbReference type="SMART" id="SM00382">
    <property type="entry name" value="AAA"/>
    <property type="match status" value="1"/>
</dbReference>
<comment type="caution">
    <text evidence="6">The sequence shown here is derived from an EMBL/GenBank/DDBJ whole genome shotgun (WGS) entry which is preliminary data.</text>
</comment>
<evidence type="ECO:0000256" key="2">
    <source>
        <dbReference type="ARBA" id="ARBA00022741"/>
    </source>
</evidence>
<evidence type="ECO:0000313" key="6">
    <source>
        <dbReference type="EMBL" id="TDP93360.1"/>
    </source>
</evidence>
<dbReference type="PANTHER" id="PTHR42781:SF4">
    <property type="entry name" value="SPERMIDINE_PUTRESCINE IMPORT ATP-BINDING PROTEIN POTA"/>
    <property type="match status" value="1"/>
</dbReference>
<dbReference type="InterPro" id="IPR017871">
    <property type="entry name" value="ABC_transporter-like_CS"/>
</dbReference>
<dbReference type="PROSITE" id="PS50893">
    <property type="entry name" value="ABC_TRANSPORTER_2"/>
    <property type="match status" value="1"/>
</dbReference>
<keyword evidence="1" id="KW-0813">Transport</keyword>
<feature type="domain" description="ABC transporter" evidence="5">
    <location>
        <begin position="22"/>
        <end position="252"/>
    </location>
</feature>
<dbReference type="SUPFAM" id="SSF50331">
    <property type="entry name" value="MOP-like"/>
    <property type="match status" value="1"/>
</dbReference>
<dbReference type="InterPro" id="IPR003593">
    <property type="entry name" value="AAA+_ATPase"/>
</dbReference>
<dbReference type="GO" id="GO:0043190">
    <property type="term" value="C:ATP-binding cassette (ABC) transporter complex"/>
    <property type="evidence" value="ECO:0007669"/>
    <property type="project" value="InterPro"/>
</dbReference>
<organism evidence="6 7">
    <name type="scientific">Leucobacter luti</name>
    <dbReference type="NCBI Taxonomy" id="340320"/>
    <lineage>
        <taxon>Bacteria</taxon>
        <taxon>Bacillati</taxon>
        <taxon>Actinomycetota</taxon>
        <taxon>Actinomycetes</taxon>
        <taxon>Micrococcales</taxon>
        <taxon>Microbacteriaceae</taxon>
        <taxon>Leucobacter</taxon>
    </lineage>
</organism>
<keyword evidence="2" id="KW-0547">Nucleotide-binding</keyword>
<dbReference type="Pfam" id="PF08402">
    <property type="entry name" value="TOBE_2"/>
    <property type="match status" value="1"/>
</dbReference>